<protein>
    <submittedName>
        <fullName evidence="5">Lrp/AsnC family transcriptional regulator</fullName>
    </submittedName>
</protein>
<keyword evidence="6" id="KW-1185">Reference proteome</keyword>
<reference evidence="5" key="1">
    <citation type="submission" date="2022-11" db="EMBL/GenBank/DDBJ databases">
        <title>Minimal conservation of predation-associated metabolite biosynthetic gene clusters underscores biosynthetic potential of Myxococcota including descriptions for ten novel species: Archangium lansinium sp. nov., Myxococcus landrumus sp. nov., Nannocystis bai.</title>
        <authorList>
            <person name="Ahearne A."/>
            <person name="Stevens C."/>
            <person name="Phillips K."/>
        </authorList>
    </citation>
    <scope>NUCLEOTIDE SEQUENCE</scope>
    <source>
        <strain evidence="5">Na p29</strain>
    </source>
</reference>
<dbReference type="SUPFAM" id="SSF46785">
    <property type="entry name" value="Winged helix' DNA-binding domain"/>
    <property type="match status" value="1"/>
</dbReference>
<feature type="domain" description="HTH asnC-type" evidence="4">
    <location>
        <begin position="3"/>
        <end position="64"/>
    </location>
</feature>
<evidence type="ECO:0000313" key="5">
    <source>
        <dbReference type="EMBL" id="MCY1008462.1"/>
    </source>
</evidence>
<accession>A0A9X3EQK9</accession>
<sequence>MGLDELDVQILAHYQYDTRTPAHVIGRTVGLSTAAVQRRLKRLREAGVIEAEIAQLAPAALGLPVTCLVDVQLEREGAADLHRFRQRMAAFPEVQQCYYVTGQADFILVVLTADLAAYEAFTRRALLDDGNVRSFTSHIVLERVKVGLSVPLSVSVRR</sequence>
<dbReference type="InterPro" id="IPR011008">
    <property type="entry name" value="Dimeric_a/b-barrel"/>
</dbReference>
<dbReference type="Proteomes" id="UP001150924">
    <property type="component" value="Unassembled WGS sequence"/>
</dbReference>
<comment type="caution">
    <text evidence="5">The sequence shown here is derived from an EMBL/GenBank/DDBJ whole genome shotgun (WGS) entry which is preliminary data.</text>
</comment>
<evidence type="ECO:0000256" key="2">
    <source>
        <dbReference type="ARBA" id="ARBA00023125"/>
    </source>
</evidence>
<dbReference type="GO" id="GO:0005829">
    <property type="term" value="C:cytosol"/>
    <property type="evidence" value="ECO:0007669"/>
    <property type="project" value="TreeGrafter"/>
</dbReference>
<dbReference type="PANTHER" id="PTHR30154">
    <property type="entry name" value="LEUCINE-RESPONSIVE REGULATORY PROTEIN"/>
    <property type="match status" value="1"/>
</dbReference>
<dbReference type="Pfam" id="PF01037">
    <property type="entry name" value="AsnC_trans_reg"/>
    <property type="match status" value="1"/>
</dbReference>
<evidence type="ECO:0000313" key="6">
    <source>
        <dbReference type="Proteomes" id="UP001150924"/>
    </source>
</evidence>
<dbReference type="InterPro" id="IPR036388">
    <property type="entry name" value="WH-like_DNA-bd_sf"/>
</dbReference>
<dbReference type="Gene3D" id="3.30.70.920">
    <property type="match status" value="1"/>
</dbReference>
<dbReference type="PRINTS" id="PR00033">
    <property type="entry name" value="HTHASNC"/>
</dbReference>
<keyword evidence="3" id="KW-0804">Transcription</keyword>
<keyword evidence="1" id="KW-0805">Transcription regulation</keyword>
<name>A0A9X3EQK9_9BACT</name>
<dbReference type="InterPro" id="IPR036390">
    <property type="entry name" value="WH_DNA-bd_sf"/>
</dbReference>
<dbReference type="EMBL" id="JAPNKE010000002">
    <property type="protein sequence ID" value="MCY1008462.1"/>
    <property type="molecule type" value="Genomic_DNA"/>
</dbReference>
<gene>
    <name evidence="5" type="ORF">OV079_23470</name>
</gene>
<evidence type="ECO:0000256" key="1">
    <source>
        <dbReference type="ARBA" id="ARBA00023015"/>
    </source>
</evidence>
<organism evidence="5 6">
    <name type="scientific">Nannocystis pusilla</name>
    <dbReference type="NCBI Taxonomy" id="889268"/>
    <lineage>
        <taxon>Bacteria</taxon>
        <taxon>Pseudomonadati</taxon>
        <taxon>Myxococcota</taxon>
        <taxon>Polyangia</taxon>
        <taxon>Nannocystales</taxon>
        <taxon>Nannocystaceae</taxon>
        <taxon>Nannocystis</taxon>
    </lineage>
</organism>
<dbReference type="InterPro" id="IPR019887">
    <property type="entry name" value="Tscrpt_reg_AsnC/Lrp_C"/>
</dbReference>
<dbReference type="Pfam" id="PF13404">
    <property type="entry name" value="HTH_AsnC-type"/>
    <property type="match status" value="1"/>
</dbReference>
<dbReference type="SUPFAM" id="SSF54909">
    <property type="entry name" value="Dimeric alpha+beta barrel"/>
    <property type="match status" value="1"/>
</dbReference>
<dbReference type="InterPro" id="IPR000485">
    <property type="entry name" value="AsnC-type_HTH_dom"/>
</dbReference>
<dbReference type="SMART" id="SM00344">
    <property type="entry name" value="HTH_ASNC"/>
    <property type="match status" value="1"/>
</dbReference>
<dbReference type="AlphaFoldDB" id="A0A9X3EQK9"/>
<dbReference type="RefSeq" id="WP_267771093.1">
    <property type="nucleotide sequence ID" value="NZ_JAPNKE010000002.1"/>
</dbReference>
<proteinExistence type="predicted"/>
<dbReference type="GO" id="GO:0043565">
    <property type="term" value="F:sequence-specific DNA binding"/>
    <property type="evidence" value="ECO:0007669"/>
    <property type="project" value="InterPro"/>
</dbReference>
<keyword evidence="2" id="KW-0238">DNA-binding</keyword>
<dbReference type="PANTHER" id="PTHR30154:SF34">
    <property type="entry name" value="TRANSCRIPTIONAL REGULATOR AZLB"/>
    <property type="match status" value="1"/>
</dbReference>
<dbReference type="InterPro" id="IPR019888">
    <property type="entry name" value="Tscrpt_reg_AsnC-like"/>
</dbReference>
<evidence type="ECO:0000259" key="4">
    <source>
        <dbReference type="PROSITE" id="PS50956"/>
    </source>
</evidence>
<evidence type="ECO:0000256" key="3">
    <source>
        <dbReference type="ARBA" id="ARBA00023163"/>
    </source>
</evidence>
<dbReference type="PROSITE" id="PS50956">
    <property type="entry name" value="HTH_ASNC_2"/>
    <property type="match status" value="1"/>
</dbReference>
<dbReference type="GO" id="GO:0043200">
    <property type="term" value="P:response to amino acid"/>
    <property type="evidence" value="ECO:0007669"/>
    <property type="project" value="TreeGrafter"/>
</dbReference>
<dbReference type="Gene3D" id="1.10.10.10">
    <property type="entry name" value="Winged helix-like DNA-binding domain superfamily/Winged helix DNA-binding domain"/>
    <property type="match status" value="1"/>
</dbReference>